<sequence>MGKISALKGISNTFQKHQASYSSPRKRPHKRDHAWLDVSDDDLEVRSAKKQASSSKGMHNQNHAHGPRKKPRVSAPAHLPGREPIQMQRQQLPIYAGKDAVIDVIRQNDVTVLIGETGSGKTTQVPQYLLEAGLAGSGMIAVTQPRRVAATSLASRVATEQQTSVGSVVGYSVRFDEASSSDTKIKYLTDGMIVRELLGDPLLSRYSVVIVDEAHERTLRTDLLIANLKTILQARNGSASAARDRKGKGKGKAQEPSGKLNPLKVVIMSATLEAEKFSKYFGGAKVVYVKGRQHPVTIYHTATSQPDYVDAALRTFFQVHIDQGPGDVLIFLPGQEDIESLEKSIDLYAKQLPKESLGVIILPLYASLQPAQQAKIFASTPPGMRKVILATNIAETSITIPGVKYVIDTGKCKEKRYVAKTTGTGFDTLLTRDITQSSAVQRAGRAGREGKGYCFRLYTEESFKKMPATAEPEIRRCTLTSSLLQLRCLGQNFEELDFMDQPDEGSVASALKTLFLLGALDHTKSLTPLGRQMAAFPLEPPLARALVASAEWGCTAELLTIVSVLSASSKLFVDTHDAREEAADARKKFRHASGDHMTVLNVVKAYEDVSQSEGKKARKDWCRRMFVNERCLAEAANIRAQLRDVCEKTGVDWKASAEGGQDAEARVLRAMVAGLVQNAACLQPDGSYKQLMGPSVVKIHPSSSLADKKVPAIIYDELVFTTQIYARGVSAVPRSFIAEVPVFKRRSG</sequence>
<evidence type="ECO:0000256" key="3">
    <source>
        <dbReference type="ARBA" id="ARBA00022741"/>
    </source>
</evidence>
<dbReference type="AlphaFoldDB" id="A0A5C3PB13"/>
<evidence type="ECO:0000256" key="7">
    <source>
        <dbReference type="ARBA" id="ARBA00047984"/>
    </source>
</evidence>
<dbReference type="PANTHER" id="PTHR18934:SF118">
    <property type="entry name" value="ATP-DEPENDENT RNA HELICASE DHX33"/>
    <property type="match status" value="1"/>
</dbReference>
<dbReference type="FunFam" id="3.40.50.300:FF:000145">
    <property type="entry name" value="probable ATP-dependent RNA helicase DHX40"/>
    <property type="match status" value="1"/>
</dbReference>
<dbReference type="Proteomes" id="UP000308197">
    <property type="component" value="Unassembled WGS sequence"/>
</dbReference>
<dbReference type="SUPFAM" id="SSF52540">
    <property type="entry name" value="P-loop containing nucleoside triphosphate hydrolases"/>
    <property type="match status" value="1"/>
</dbReference>
<protein>
    <recommendedName>
        <fullName evidence="2">RNA helicase</fullName>
        <ecNumber evidence="2">3.6.4.13</ecNumber>
    </recommendedName>
</protein>
<evidence type="ECO:0000313" key="12">
    <source>
        <dbReference type="Proteomes" id="UP000308197"/>
    </source>
</evidence>
<dbReference type="Gene3D" id="1.20.120.1080">
    <property type="match status" value="1"/>
</dbReference>
<dbReference type="Pfam" id="PF00271">
    <property type="entry name" value="Helicase_C"/>
    <property type="match status" value="1"/>
</dbReference>
<evidence type="ECO:0000256" key="5">
    <source>
        <dbReference type="ARBA" id="ARBA00022806"/>
    </source>
</evidence>
<feature type="domain" description="Helicase C-terminal" evidence="10">
    <location>
        <begin position="312"/>
        <end position="490"/>
    </location>
</feature>
<dbReference type="GO" id="GO:0016787">
    <property type="term" value="F:hydrolase activity"/>
    <property type="evidence" value="ECO:0007669"/>
    <property type="project" value="UniProtKB-KW"/>
</dbReference>
<dbReference type="Pfam" id="PF00270">
    <property type="entry name" value="DEAD"/>
    <property type="match status" value="1"/>
</dbReference>
<dbReference type="InterPro" id="IPR048333">
    <property type="entry name" value="HA2_WH"/>
</dbReference>
<evidence type="ECO:0000256" key="6">
    <source>
        <dbReference type="ARBA" id="ARBA00022840"/>
    </source>
</evidence>
<feature type="region of interest" description="Disordered" evidence="8">
    <location>
        <begin position="1"/>
        <end position="79"/>
    </location>
</feature>
<dbReference type="GO" id="GO:0005730">
    <property type="term" value="C:nucleolus"/>
    <property type="evidence" value="ECO:0007669"/>
    <property type="project" value="TreeGrafter"/>
</dbReference>
<dbReference type="GO" id="GO:0045943">
    <property type="term" value="P:positive regulation of transcription by RNA polymerase I"/>
    <property type="evidence" value="ECO:0007669"/>
    <property type="project" value="TreeGrafter"/>
</dbReference>
<evidence type="ECO:0000313" key="11">
    <source>
        <dbReference type="EMBL" id="TFK86846.1"/>
    </source>
</evidence>
<dbReference type="PANTHER" id="PTHR18934">
    <property type="entry name" value="ATP-DEPENDENT RNA HELICASE"/>
    <property type="match status" value="1"/>
</dbReference>
<comment type="similarity">
    <text evidence="1">Belongs to the DEAD box helicase family. DEAH subfamily.</text>
</comment>
<feature type="compositionally biased region" description="Polar residues" evidence="8">
    <location>
        <begin position="50"/>
        <end position="63"/>
    </location>
</feature>
<reference evidence="11 12" key="1">
    <citation type="journal article" date="2019" name="Nat. Ecol. Evol.">
        <title>Megaphylogeny resolves global patterns of mushroom evolution.</title>
        <authorList>
            <person name="Varga T."/>
            <person name="Krizsan K."/>
            <person name="Foldi C."/>
            <person name="Dima B."/>
            <person name="Sanchez-Garcia M."/>
            <person name="Sanchez-Ramirez S."/>
            <person name="Szollosi G.J."/>
            <person name="Szarkandi J.G."/>
            <person name="Papp V."/>
            <person name="Albert L."/>
            <person name="Andreopoulos W."/>
            <person name="Angelini C."/>
            <person name="Antonin V."/>
            <person name="Barry K.W."/>
            <person name="Bougher N.L."/>
            <person name="Buchanan P."/>
            <person name="Buyck B."/>
            <person name="Bense V."/>
            <person name="Catcheside P."/>
            <person name="Chovatia M."/>
            <person name="Cooper J."/>
            <person name="Damon W."/>
            <person name="Desjardin D."/>
            <person name="Finy P."/>
            <person name="Geml J."/>
            <person name="Haridas S."/>
            <person name="Hughes K."/>
            <person name="Justo A."/>
            <person name="Karasinski D."/>
            <person name="Kautmanova I."/>
            <person name="Kiss B."/>
            <person name="Kocsube S."/>
            <person name="Kotiranta H."/>
            <person name="LaButti K.M."/>
            <person name="Lechner B.E."/>
            <person name="Liimatainen K."/>
            <person name="Lipzen A."/>
            <person name="Lukacs Z."/>
            <person name="Mihaltcheva S."/>
            <person name="Morgado L.N."/>
            <person name="Niskanen T."/>
            <person name="Noordeloos M.E."/>
            <person name="Ohm R.A."/>
            <person name="Ortiz-Santana B."/>
            <person name="Ovrebo C."/>
            <person name="Racz N."/>
            <person name="Riley R."/>
            <person name="Savchenko A."/>
            <person name="Shiryaev A."/>
            <person name="Soop K."/>
            <person name="Spirin V."/>
            <person name="Szebenyi C."/>
            <person name="Tomsovsky M."/>
            <person name="Tulloss R.E."/>
            <person name="Uehling J."/>
            <person name="Grigoriev I.V."/>
            <person name="Vagvolgyi C."/>
            <person name="Papp T."/>
            <person name="Martin F.M."/>
            <person name="Miettinen O."/>
            <person name="Hibbett D.S."/>
            <person name="Nagy L.G."/>
        </authorList>
    </citation>
    <scope>NUCLEOTIDE SEQUENCE [LARGE SCALE GENOMIC DNA]</scope>
    <source>
        <strain evidence="11 12">HHB13444</strain>
    </source>
</reference>
<organism evidence="11 12">
    <name type="scientific">Polyporus arcularius HHB13444</name>
    <dbReference type="NCBI Taxonomy" id="1314778"/>
    <lineage>
        <taxon>Eukaryota</taxon>
        <taxon>Fungi</taxon>
        <taxon>Dikarya</taxon>
        <taxon>Basidiomycota</taxon>
        <taxon>Agaricomycotina</taxon>
        <taxon>Agaricomycetes</taxon>
        <taxon>Polyporales</taxon>
        <taxon>Polyporaceae</taxon>
        <taxon>Polyporus</taxon>
    </lineage>
</organism>
<dbReference type="STRING" id="1314778.A0A5C3PB13"/>
<comment type="catalytic activity">
    <reaction evidence="7">
        <text>ATP + H2O = ADP + phosphate + H(+)</text>
        <dbReference type="Rhea" id="RHEA:13065"/>
        <dbReference type="ChEBI" id="CHEBI:15377"/>
        <dbReference type="ChEBI" id="CHEBI:15378"/>
        <dbReference type="ChEBI" id="CHEBI:30616"/>
        <dbReference type="ChEBI" id="CHEBI:43474"/>
        <dbReference type="ChEBI" id="CHEBI:456216"/>
        <dbReference type="EC" id="3.6.4.13"/>
    </reaction>
</comment>
<evidence type="ECO:0000256" key="1">
    <source>
        <dbReference type="ARBA" id="ARBA00008792"/>
    </source>
</evidence>
<proteinExistence type="inferred from homology"/>
<dbReference type="InterPro" id="IPR002464">
    <property type="entry name" value="DNA/RNA_helicase_DEAH_CS"/>
</dbReference>
<keyword evidence="5" id="KW-0347">Helicase</keyword>
<dbReference type="EMBL" id="ML211180">
    <property type="protein sequence ID" value="TFK86846.1"/>
    <property type="molecule type" value="Genomic_DNA"/>
</dbReference>
<dbReference type="CDD" id="cd18791">
    <property type="entry name" value="SF2_C_RHA"/>
    <property type="match status" value="1"/>
</dbReference>
<dbReference type="SMART" id="SM00490">
    <property type="entry name" value="HELICc"/>
    <property type="match status" value="1"/>
</dbReference>
<dbReference type="PROSITE" id="PS00690">
    <property type="entry name" value="DEAH_ATP_HELICASE"/>
    <property type="match status" value="1"/>
</dbReference>
<evidence type="ECO:0000256" key="4">
    <source>
        <dbReference type="ARBA" id="ARBA00022801"/>
    </source>
</evidence>
<evidence type="ECO:0000259" key="10">
    <source>
        <dbReference type="PROSITE" id="PS51194"/>
    </source>
</evidence>
<dbReference type="GO" id="GO:0003725">
    <property type="term" value="F:double-stranded RNA binding"/>
    <property type="evidence" value="ECO:0007669"/>
    <property type="project" value="TreeGrafter"/>
</dbReference>
<dbReference type="PROSITE" id="PS51192">
    <property type="entry name" value="HELICASE_ATP_BIND_1"/>
    <property type="match status" value="1"/>
</dbReference>
<dbReference type="InParanoid" id="A0A5C3PB13"/>
<evidence type="ECO:0000256" key="8">
    <source>
        <dbReference type="SAM" id="MobiDB-lite"/>
    </source>
</evidence>
<evidence type="ECO:0000259" key="9">
    <source>
        <dbReference type="PROSITE" id="PS51192"/>
    </source>
</evidence>
<dbReference type="InterPro" id="IPR014001">
    <property type="entry name" value="Helicase_ATP-bd"/>
</dbReference>
<name>A0A5C3PB13_9APHY</name>
<dbReference type="SMART" id="SM00487">
    <property type="entry name" value="DEXDc"/>
    <property type="match status" value="1"/>
</dbReference>
<keyword evidence="6" id="KW-0067">ATP-binding</keyword>
<dbReference type="InterPro" id="IPR011709">
    <property type="entry name" value="DEAD-box_helicase_OB_fold"/>
</dbReference>
<dbReference type="GO" id="GO:0003724">
    <property type="term" value="F:RNA helicase activity"/>
    <property type="evidence" value="ECO:0007669"/>
    <property type="project" value="UniProtKB-EC"/>
</dbReference>
<dbReference type="PROSITE" id="PS51194">
    <property type="entry name" value="HELICASE_CTER"/>
    <property type="match status" value="1"/>
</dbReference>
<gene>
    <name evidence="11" type="ORF">K466DRAFT_663456</name>
</gene>
<keyword evidence="4 11" id="KW-0378">Hydrolase</keyword>
<dbReference type="InterPro" id="IPR011545">
    <property type="entry name" value="DEAD/DEAH_box_helicase_dom"/>
</dbReference>
<dbReference type="GO" id="GO:0005524">
    <property type="term" value="F:ATP binding"/>
    <property type="evidence" value="ECO:0007669"/>
    <property type="project" value="UniProtKB-KW"/>
</dbReference>
<dbReference type="Gene3D" id="3.40.50.300">
    <property type="entry name" value="P-loop containing nucleotide triphosphate hydrolases"/>
    <property type="match status" value="2"/>
</dbReference>
<keyword evidence="12" id="KW-1185">Reference proteome</keyword>
<keyword evidence="3" id="KW-0547">Nucleotide-binding</keyword>
<evidence type="ECO:0000256" key="2">
    <source>
        <dbReference type="ARBA" id="ARBA00012552"/>
    </source>
</evidence>
<accession>A0A5C3PB13</accession>
<dbReference type="SMART" id="SM00847">
    <property type="entry name" value="HA2"/>
    <property type="match status" value="1"/>
</dbReference>
<dbReference type="Pfam" id="PF07717">
    <property type="entry name" value="OB_NTP_bind"/>
    <property type="match status" value="1"/>
</dbReference>
<dbReference type="GO" id="GO:1990904">
    <property type="term" value="C:ribonucleoprotein complex"/>
    <property type="evidence" value="ECO:0007669"/>
    <property type="project" value="UniProtKB-ARBA"/>
</dbReference>
<dbReference type="FunFam" id="3.40.50.300:FF:000637">
    <property type="entry name" value="ATP-dependent RNA helicase DHX37/DHR1"/>
    <property type="match status" value="1"/>
</dbReference>
<dbReference type="Pfam" id="PF21010">
    <property type="entry name" value="HA2_C"/>
    <property type="match status" value="1"/>
</dbReference>
<feature type="compositionally biased region" description="Polar residues" evidence="8">
    <location>
        <begin position="10"/>
        <end position="23"/>
    </location>
</feature>
<dbReference type="Pfam" id="PF04408">
    <property type="entry name" value="WHD_HA2"/>
    <property type="match status" value="1"/>
</dbReference>
<dbReference type="EC" id="3.6.4.13" evidence="2"/>
<dbReference type="InterPro" id="IPR001650">
    <property type="entry name" value="Helicase_C-like"/>
</dbReference>
<feature type="domain" description="Helicase ATP-binding" evidence="9">
    <location>
        <begin position="102"/>
        <end position="290"/>
    </location>
</feature>
<dbReference type="InterPro" id="IPR027417">
    <property type="entry name" value="P-loop_NTPase"/>
</dbReference>
<dbReference type="InterPro" id="IPR007502">
    <property type="entry name" value="Helicase-assoc_dom"/>
</dbReference>